<proteinExistence type="predicted"/>
<name>X1TH92_9ZZZZ</name>
<organism evidence="1">
    <name type="scientific">marine sediment metagenome</name>
    <dbReference type="NCBI Taxonomy" id="412755"/>
    <lineage>
        <taxon>unclassified sequences</taxon>
        <taxon>metagenomes</taxon>
        <taxon>ecological metagenomes</taxon>
    </lineage>
</organism>
<comment type="caution">
    <text evidence="1">The sequence shown here is derived from an EMBL/GenBank/DDBJ whole genome shotgun (WGS) entry which is preliminary data.</text>
</comment>
<dbReference type="EMBL" id="BARW01010070">
    <property type="protein sequence ID" value="GAI86940.1"/>
    <property type="molecule type" value="Genomic_DNA"/>
</dbReference>
<dbReference type="AlphaFoldDB" id="X1TH92"/>
<evidence type="ECO:0000313" key="1">
    <source>
        <dbReference type="EMBL" id="GAI86940.1"/>
    </source>
</evidence>
<feature type="non-terminal residue" evidence="1">
    <location>
        <position position="1"/>
    </location>
</feature>
<protein>
    <submittedName>
        <fullName evidence="1">Uncharacterized protein</fullName>
    </submittedName>
</protein>
<feature type="non-terminal residue" evidence="1">
    <location>
        <position position="289"/>
    </location>
</feature>
<accession>X1TH92</accession>
<reference evidence="1" key="1">
    <citation type="journal article" date="2014" name="Front. Microbiol.">
        <title>High frequency of phylogenetically diverse reductive dehalogenase-homologous genes in deep subseafloor sedimentary metagenomes.</title>
        <authorList>
            <person name="Kawai M."/>
            <person name="Futagami T."/>
            <person name="Toyoda A."/>
            <person name="Takaki Y."/>
            <person name="Nishi S."/>
            <person name="Hori S."/>
            <person name="Arai W."/>
            <person name="Tsubouchi T."/>
            <person name="Morono Y."/>
            <person name="Uchiyama I."/>
            <person name="Ito T."/>
            <person name="Fujiyama A."/>
            <person name="Inagaki F."/>
            <person name="Takami H."/>
        </authorList>
    </citation>
    <scope>NUCLEOTIDE SEQUENCE</scope>
    <source>
        <strain evidence="1">Expedition CK06-06</strain>
    </source>
</reference>
<sequence>DGNNEEIEVTDLWTGGITADVRPANHYGASTVLTATTLEFEPVQFVITSPGGGDGTLGTFVLGSDVRPQVITLTVTDDSTPGSEVWSVESPLAPKDDLPDATTAVAYTKPNELILGFTITAGGTAWTDGDTIVVDVIPFKQDALINGLVIPDVVAKRRIQFVITANDEDSLTVRLSDDMTVDAVATDIFMVIAPQELSYGYDGLDALTDADYLQYLSPVDSPMNDLFGKNYGLVKLASPGVTSTAVQKAGEAYAEARNYQWRIEIPSNITQETDAEEHVNDTIGRNDFG</sequence>
<gene>
    <name evidence="1" type="ORF">S12H4_19996</name>
</gene>